<dbReference type="Proteomes" id="UP000242763">
    <property type="component" value="Unassembled WGS sequence"/>
</dbReference>
<protein>
    <submittedName>
        <fullName evidence="1">Uncharacterized protein</fullName>
    </submittedName>
</protein>
<dbReference type="AlphaFoldDB" id="A0A1I3N8Q0"/>
<name>A0A1I3N8Q0_9HYPH</name>
<evidence type="ECO:0000313" key="2">
    <source>
        <dbReference type="Proteomes" id="UP000242763"/>
    </source>
</evidence>
<sequence length="201" mass="22177">MRRILRGLFFVMAALGFVLAVIYPFAAGKQQGRELARWQALDERGEFIQFETKLPVSEDQVRVAVEVETAEPTQTIGDAVVLTLTAGRGQTTEFAQVFRLSGAEPRAQPSPSGKQRFVLHAPVLRPVRDEPYRFVFTEGEVEQPFSSVQLVLVGGTYAYDASVPPIGYGMIALGMLGMLLTRRSRNAAPAQKPAPRRWGRG</sequence>
<gene>
    <name evidence="1" type="ORF">SAMN03080618_01999</name>
</gene>
<keyword evidence="2" id="KW-1185">Reference proteome</keyword>
<accession>A0A1I3N8Q0</accession>
<organism evidence="1 2">
    <name type="scientific">Aquamicrobium aerolatum DSM 21857</name>
    <dbReference type="NCBI Taxonomy" id="1121003"/>
    <lineage>
        <taxon>Bacteria</taxon>
        <taxon>Pseudomonadati</taxon>
        <taxon>Pseudomonadota</taxon>
        <taxon>Alphaproteobacteria</taxon>
        <taxon>Hyphomicrobiales</taxon>
        <taxon>Phyllobacteriaceae</taxon>
        <taxon>Aerobium</taxon>
    </lineage>
</organism>
<dbReference type="RefSeq" id="WP_091521674.1">
    <property type="nucleotide sequence ID" value="NZ_FORF01000010.1"/>
</dbReference>
<dbReference type="EMBL" id="FORF01000010">
    <property type="protein sequence ID" value="SFJ05691.1"/>
    <property type="molecule type" value="Genomic_DNA"/>
</dbReference>
<evidence type="ECO:0000313" key="1">
    <source>
        <dbReference type="EMBL" id="SFJ05691.1"/>
    </source>
</evidence>
<reference evidence="2" key="1">
    <citation type="submission" date="2016-10" db="EMBL/GenBank/DDBJ databases">
        <authorList>
            <person name="Varghese N."/>
            <person name="Submissions S."/>
        </authorList>
    </citation>
    <scope>NUCLEOTIDE SEQUENCE [LARGE SCALE GENOMIC DNA]</scope>
    <source>
        <strain evidence="2">DSM 21857</strain>
    </source>
</reference>
<proteinExistence type="predicted"/>
<dbReference type="STRING" id="1121003.SAMN03080618_01999"/>